<dbReference type="PANTHER" id="PTHR43297:SF14">
    <property type="entry name" value="ATPASE AAA-TYPE CORE DOMAIN-CONTAINING PROTEIN"/>
    <property type="match status" value="1"/>
</dbReference>
<dbReference type="RefSeq" id="WP_064121716.1">
    <property type="nucleotide sequence ID" value="NZ_CP015243.1"/>
</dbReference>
<dbReference type="STRING" id="376489.A5892_04060"/>
<keyword evidence="7" id="KW-0067">ATP-binding</keyword>
<dbReference type="InterPro" id="IPR003593">
    <property type="entry name" value="AAA+_ATPase"/>
</dbReference>
<dbReference type="InterPro" id="IPR050388">
    <property type="entry name" value="ABC_Ni/Peptide_Import"/>
</dbReference>
<sequence length="545" mass="58594">MAEPLLRVEALHIVAAENDARSVVDRVSFTLESGEVLGLIGESGAGKSTIGLAALGSCRPGMRVAGGVVSFRGSDLLRLDARGLRSLRGSRIAYVAQSASAAFNPALPIGEQVIEVAYRHGLLRRDQARTKALELFRELGLPQPETFYARYPHQVSGGQLQRAMIAMALCAGPELLIFDEPTTALDVTTQLGVLAAIAEVIRRYGVAAIYISHDLAVVAQLAQKIMVLRHGRCVEYGDVEQVIQAPRAAYTRELLAAQAPSAPLAAPLVLDPERPARLLEVEGVSLDYAKRSVLKQVSLGLEEGSTLGVIGESGSGKSTLGRVICGLLGPRQGRLRLGGEALPAGLDQRSREQLRAVQLIHQSPDSALNPRQKIGLQIERALCCFTTLSAPQRRARLRELMAQVELGVELLERYPAGLSGGQKQRVCIARALAAEPRLIVCDEPTSALDPLVAQGVLALLRRVQRESGVAYLFITHDLAVLRQIADRVAVIKDGDVVYQGALEGLLNDPPDGYIRDLLGAVPELRTGWLEERLKRPAAGDNENVA</sequence>
<keyword evidence="6" id="KW-0547">Nucleotide-binding</keyword>
<evidence type="ECO:0000256" key="8">
    <source>
        <dbReference type="ARBA" id="ARBA00022967"/>
    </source>
</evidence>
<dbReference type="CDD" id="cd03257">
    <property type="entry name" value="ABC_NikE_OppD_transporters"/>
    <property type="match status" value="2"/>
</dbReference>
<evidence type="ECO:0000256" key="4">
    <source>
        <dbReference type="ARBA" id="ARBA00022475"/>
    </source>
</evidence>
<protein>
    <submittedName>
        <fullName evidence="11">ABC transporter</fullName>
    </submittedName>
</protein>
<evidence type="ECO:0000256" key="7">
    <source>
        <dbReference type="ARBA" id="ARBA00022840"/>
    </source>
</evidence>
<dbReference type="GO" id="GO:0005524">
    <property type="term" value="F:ATP binding"/>
    <property type="evidence" value="ECO:0007669"/>
    <property type="project" value="UniProtKB-KW"/>
</dbReference>
<keyword evidence="5" id="KW-0997">Cell inner membrane</keyword>
<dbReference type="SMART" id="SM00382">
    <property type="entry name" value="AAA"/>
    <property type="match status" value="2"/>
</dbReference>
<evidence type="ECO:0000256" key="3">
    <source>
        <dbReference type="ARBA" id="ARBA00022448"/>
    </source>
</evidence>
<evidence type="ECO:0000313" key="11">
    <source>
        <dbReference type="EMBL" id="ANF56744.1"/>
    </source>
</evidence>
<reference evidence="11 12" key="1">
    <citation type="submission" date="2016-04" db="EMBL/GenBank/DDBJ databases">
        <title>Complete Genome Sequence of Halotalea alkalilenta IHB B 13600.</title>
        <authorList>
            <person name="Swarnkar M.K."/>
            <person name="Sharma A."/>
            <person name="Kaushal K."/>
            <person name="Soni R."/>
            <person name="Rana S."/>
            <person name="Singh A.K."/>
            <person name="Gulati A."/>
        </authorList>
    </citation>
    <scope>NUCLEOTIDE SEQUENCE [LARGE SCALE GENOMIC DNA]</scope>
    <source>
        <strain evidence="11 12">IHB B 13600</strain>
    </source>
</reference>
<evidence type="ECO:0000256" key="5">
    <source>
        <dbReference type="ARBA" id="ARBA00022519"/>
    </source>
</evidence>
<dbReference type="AlphaFoldDB" id="A0A172YBZ8"/>
<keyword evidence="8" id="KW-1278">Translocase</keyword>
<feature type="domain" description="ABC transporter" evidence="10">
    <location>
        <begin position="279"/>
        <end position="518"/>
    </location>
</feature>
<dbReference type="GO" id="GO:0016887">
    <property type="term" value="F:ATP hydrolysis activity"/>
    <property type="evidence" value="ECO:0007669"/>
    <property type="project" value="InterPro"/>
</dbReference>
<dbReference type="GO" id="GO:0005886">
    <property type="term" value="C:plasma membrane"/>
    <property type="evidence" value="ECO:0007669"/>
    <property type="project" value="UniProtKB-SubCell"/>
</dbReference>
<keyword evidence="9" id="KW-0472">Membrane</keyword>
<feature type="domain" description="ABC transporter" evidence="10">
    <location>
        <begin position="6"/>
        <end position="255"/>
    </location>
</feature>
<evidence type="ECO:0000256" key="2">
    <source>
        <dbReference type="ARBA" id="ARBA00005417"/>
    </source>
</evidence>
<dbReference type="EMBL" id="CP015243">
    <property type="protein sequence ID" value="ANF56744.1"/>
    <property type="molecule type" value="Genomic_DNA"/>
</dbReference>
<evidence type="ECO:0000256" key="6">
    <source>
        <dbReference type="ARBA" id="ARBA00022741"/>
    </source>
</evidence>
<organism evidence="11 12">
    <name type="scientific">Halotalea alkalilenta</name>
    <dbReference type="NCBI Taxonomy" id="376489"/>
    <lineage>
        <taxon>Bacteria</taxon>
        <taxon>Pseudomonadati</taxon>
        <taxon>Pseudomonadota</taxon>
        <taxon>Gammaproteobacteria</taxon>
        <taxon>Oceanospirillales</taxon>
        <taxon>Halomonadaceae</taxon>
        <taxon>Halotalea</taxon>
    </lineage>
</organism>
<dbReference type="PROSITE" id="PS50893">
    <property type="entry name" value="ABC_TRANSPORTER_2"/>
    <property type="match status" value="2"/>
</dbReference>
<evidence type="ECO:0000256" key="1">
    <source>
        <dbReference type="ARBA" id="ARBA00004417"/>
    </source>
</evidence>
<keyword evidence="12" id="KW-1185">Reference proteome</keyword>
<comment type="subcellular location">
    <subcellularLocation>
        <location evidence="1">Cell inner membrane</location>
        <topology evidence="1">Peripheral membrane protein</topology>
    </subcellularLocation>
</comment>
<dbReference type="SUPFAM" id="SSF52540">
    <property type="entry name" value="P-loop containing nucleoside triphosphate hydrolases"/>
    <property type="match status" value="2"/>
</dbReference>
<dbReference type="Gene3D" id="3.40.50.300">
    <property type="entry name" value="P-loop containing nucleotide triphosphate hydrolases"/>
    <property type="match status" value="2"/>
</dbReference>
<gene>
    <name evidence="11" type="ORF">A5892_04060</name>
</gene>
<evidence type="ECO:0000256" key="9">
    <source>
        <dbReference type="ARBA" id="ARBA00023136"/>
    </source>
</evidence>
<dbReference type="PROSITE" id="PS00211">
    <property type="entry name" value="ABC_TRANSPORTER_1"/>
    <property type="match status" value="2"/>
</dbReference>
<dbReference type="PANTHER" id="PTHR43297">
    <property type="entry name" value="OLIGOPEPTIDE TRANSPORT ATP-BINDING PROTEIN APPD"/>
    <property type="match status" value="1"/>
</dbReference>
<evidence type="ECO:0000313" key="12">
    <source>
        <dbReference type="Proteomes" id="UP000077875"/>
    </source>
</evidence>
<dbReference type="NCBIfam" id="NF007739">
    <property type="entry name" value="PRK10419.1"/>
    <property type="match status" value="2"/>
</dbReference>
<dbReference type="InterPro" id="IPR017871">
    <property type="entry name" value="ABC_transporter-like_CS"/>
</dbReference>
<name>A0A172YBZ8_9GAMM</name>
<dbReference type="KEGG" id="haa:A5892_04060"/>
<keyword evidence="3" id="KW-0813">Transport</keyword>
<keyword evidence="4" id="KW-1003">Cell membrane</keyword>
<dbReference type="InterPro" id="IPR003439">
    <property type="entry name" value="ABC_transporter-like_ATP-bd"/>
</dbReference>
<accession>A0A172YBZ8</accession>
<dbReference type="Pfam" id="PF00005">
    <property type="entry name" value="ABC_tran"/>
    <property type="match status" value="2"/>
</dbReference>
<dbReference type="Proteomes" id="UP000077875">
    <property type="component" value="Chromosome"/>
</dbReference>
<evidence type="ECO:0000259" key="10">
    <source>
        <dbReference type="PROSITE" id="PS50893"/>
    </source>
</evidence>
<proteinExistence type="inferred from homology"/>
<dbReference type="FunFam" id="3.40.50.300:FF:002585">
    <property type="entry name" value="Glutathione import ATP-binding protein GsiA"/>
    <property type="match status" value="1"/>
</dbReference>
<dbReference type="InterPro" id="IPR027417">
    <property type="entry name" value="P-loop_NTPase"/>
</dbReference>
<comment type="similarity">
    <text evidence="2">Belongs to the ABC transporter superfamily.</text>
</comment>